<sequence length="170" mass="19005">MSYTFYNSSIILARDALNSLTAILKKAAEHPNADLLTSARLYEDMFPLSFQVFMVTDIAQKVVARTSGMEPLSQEPDFETFEAMQARIEQALEIINKADKELINKRVEEIVQVGIGGDKTAEMQSCSYVNGYALPVAFFHLSMAYAILRKEGVPLGKTDYLESFLGQYLS</sequence>
<dbReference type="OrthoDB" id="3724345at2759"/>
<dbReference type="PANTHER" id="PTHR36922">
    <property type="entry name" value="BLL2446 PROTEIN"/>
    <property type="match status" value="1"/>
</dbReference>
<evidence type="ECO:0000313" key="2">
    <source>
        <dbReference type="Proteomes" id="UP000738349"/>
    </source>
</evidence>
<dbReference type="SUPFAM" id="SSF109854">
    <property type="entry name" value="DinB/YfiT-like putative metalloenzymes"/>
    <property type="match status" value="1"/>
</dbReference>
<gene>
    <name evidence="1" type="ORF">EDB81DRAFT_847075</name>
</gene>
<protein>
    <recommendedName>
        <fullName evidence="3">DUF1993 domain-containing protein</fullName>
    </recommendedName>
</protein>
<dbReference type="Pfam" id="PF09351">
    <property type="entry name" value="DUF1993"/>
    <property type="match status" value="1"/>
</dbReference>
<dbReference type="PANTHER" id="PTHR36922:SF1">
    <property type="entry name" value="DUF1993 DOMAIN-CONTAINING PROTEIN"/>
    <property type="match status" value="1"/>
</dbReference>
<evidence type="ECO:0008006" key="3">
    <source>
        <dbReference type="Google" id="ProtNLM"/>
    </source>
</evidence>
<proteinExistence type="predicted"/>
<accession>A0A9P9DSI2</accession>
<dbReference type="Proteomes" id="UP000738349">
    <property type="component" value="Unassembled WGS sequence"/>
</dbReference>
<keyword evidence="2" id="KW-1185">Reference proteome</keyword>
<dbReference type="InterPro" id="IPR034660">
    <property type="entry name" value="DinB/YfiT-like"/>
</dbReference>
<comment type="caution">
    <text evidence="1">The sequence shown here is derived from an EMBL/GenBank/DDBJ whole genome shotgun (WGS) entry which is preliminary data.</text>
</comment>
<organism evidence="1 2">
    <name type="scientific">Dactylonectria macrodidyma</name>
    <dbReference type="NCBI Taxonomy" id="307937"/>
    <lineage>
        <taxon>Eukaryota</taxon>
        <taxon>Fungi</taxon>
        <taxon>Dikarya</taxon>
        <taxon>Ascomycota</taxon>
        <taxon>Pezizomycotina</taxon>
        <taxon>Sordariomycetes</taxon>
        <taxon>Hypocreomycetidae</taxon>
        <taxon>Hypocreales</taxon>
        <taxon>Nectriaceae</taxon>
        <taxon>Dactylonectria</taxon>
    </lineage>
</organism>
<dbReference type="Gene3D" id="1.20.120.450">
    <property type="entry name" value="dinb family like domain"/>
    <property type="match status" value="1"/>
</dbReference>
<reference evidence="1" key="1">
    <citation type="journal article" date="2021" name="Nat. Commun.">
        <title>Genetic determinants of endophytism in the Arabidopsis root mycobiome.</title>
        <authorList>
            <person name="Mesny F."/>
            <person name="Miyauchi S."/>
            <person name="Thiergart T."/>
            <person name="Pickel B."/>
            <person name="Atanasova L."/>
            <person name="Karlsson M."/>
            <person name="Huettel B."/>
            <person name="Barry K.W."/>
            <person name="Haridas S."/>
            <person name="Chen C."/>
            <person name="Bauer D."/>
            <person name="Andreopoulos W."/>
            <person name="Pangilinan J."/>
            <person name="LaButti K."/>
            <person name="Riley R."/>
            <person name="Lipzen A."/>
            <person name="Clum A."/>
            <person name="Drula E."/>
            <person name="Henrissat B."/>
            <person name="Kohler A."/>
            <person name="Grigoriev I.V."/>
            <person name="Martin F.M."/>
            <person name="Hacquard S."/>
        </authorList>
    </citation>
    <scope>NUCLEOTIDE SEQUENCE</scope>
    <source>
        <strain evidence="1">MPI-CAGE-AT-0147</strain>
    </source>
</reference>
<dbReference type="InterPro" id="IPR018531">
    <property type="entry name" value="DUF1993"/>
</dbReference>
<dbReference type="AlphaFoldDB" id="A0A9P9DSI2"/>
<dbReference type="EMBL" id="JAGMUV010000022">
    <property type="protein sequence ID" value="KAH7124229.1"/>
    <property type="molecule type" value="Genomic_DNA"/>
</dbReference>
<evidence type="ECO:0000313" key="1">
    <source>
        <dbReference type="EMBL" id="KAH7124229.1"/>
    </source>
</evidence>
<name>A0A9P9DSI2_9HYPO</name>